<dbReference type="RefSeq" id="WP_151050756.1">
    <property type="nucleotide sequence ID" value="NZ_CP031700.1"/>
</dbReference>
<name>A0A5J6PT83_9NEIS</name>
<reference evidence="2 3" key="1">
    <citation type="submission" date="2018-08" db="EMBL/GenBank/DDBJ databases">
        <title>Neisseria zalophi ATCC BAA-2455 complete genome.</title>
        <authorList>
            <person name="Veseli I.A."/>
            <person name="Buttler R."/>
            <person name="Mascarenhas dos Santos A.C."/>
            <person name="Pombert J.-F."/>
        </authorList>
    </citation>
    <scope>NUCLEOTIDE SEQUENCE [LARGE SCALE GENOMIC DNA]</scope>
    <source>
        <strain evidence="2 3">ATCC BAA-2455</strain>
    </source>
</reference>
<feature type="transmembrane region" description="Helical" evidence="1">
    <location>
        <begin position="36"/>
        <end position="53"/>
    </location>
</feature>
<dbReference type="KEGG" id="nzl:D0T92_04910"/>
<dbReference type="EMBL" id="CP031700">
    <property type="protein sequence ID" value="QEY25938.1"/>
    <property type="molecule type" value="Genomic_DNA"/>
</dbReference>
<protein>
    <submittedName>
        <fullName evidence="2">Uncharacterized protein</fullName>
    </submittedName>
</protein>
<feature type="transmembrane region" description="Helical" evidence="1">
    <location>
        <begin position="102"/>
        <end position="123"/>
    </location>
</feature>
<dbReference type="Proteomes" id="UP000325713">
    <property type="component" value="Chromosome"/>
</dbReference>
<proteinExistence type="predicted"/>
<evidence type="ECO:0000313" key="3">
    <source>
        <dbReference type="Proteomes" id="UP000325713"/>
    </source>
</evidence>
<keyword evidence="3" id="KW-1185">Reference proteome</keyword>
<organism evidence="2 3">
    <name type="scientific">Neisseria zalophi</name>
    <dbReference type="NCBI Taxonomy" id="640030"/>
    <lineage>
        <taxon>Bacteria</taxon>
        <taxon>Pseudomonadati</taxon>
        <taxon>Pseudomonadota</taxon>
        <taxon>Betaproteobacteria</taxon>
        <taxon>Neisseriales</taxon>
        <taxon>Neisseriaceae</taxon>
        <taxon>Neisseria</taxon>
    </lineage>
</organism>
<keyword evidence="1" id="KW-0812">Transmembrane</keyword>
<sequence length="138" mass="16014">MFKRPEELIVAILAALWVVLTYLITDYFGAPTQTKLLISALTLICAAVCFILWQRHLSRAIWPFFFGLLVACWWPYLDWVAVRDILVSNGNVSNTIVIAKPWYATWTFKWIIAIIPVILGYAVKWKLHNKYKKQQITA</sequence>
<evidence type="ECO:0000313" key="2">
    <source>
        <dbReference type="EMBL" id="QEY25938.1"/>
    </source>
</evidence>
<dbReference type="OrthoDB" id="8606700at2"/>
<accession>A0A5J6PT83</accession>
<gene>
    <name evidence="2" type="ORF">D0T92_04910</name>
</gene>
<evidence type="ECO:0000256" key="1">
    <source>
        <dbReference type="SAM" id="Phobius"/>
    </source>
</evidence>
<feature type="transmembrane region" description="Helical" evidence="1">
    <location>
        <begin position="60"/>
        <end position="82"/>
    </location>
</feature>
<feature type="transmembrane region" description="Helical" evidence="1">
    <location>
        <begin position="7"/>
        <end position="24"/>
    </location>
</feature>
<dbReference type="AlphaFoldDB" id="A0A5J6PT83"/>
<keyword evidence="1" id="KW-0472">Membrane</keyword>
<keyword evidence="1" id="KW-1133">Transmembrane helix</keyword>